<proteinExistence type="predicted"/>
<dbReference type="InterPro" id="IPR036052">
    <property type="entry name" value="TrpB-like_PALP_sf"/>
</dbReference>
<dbReference type="EMBL" id="MHOT01000029">
    <property type="protein sequence ID" value="OGZ67859.1"/>
    <property type="molecule type" value="Genomic_DNA"/>
</dbReference>
<gene>
    <name evidence="4" type="ORF">A3D44_02500</name>
</gene>
<reference evidence="4 5" key="1">
    <citation type="journal article" date="2016" name="Nat. Commun.">
        <title>Thousands of microbial genomes shed light on interconnected biogeochemical processes in an aquifer system.</title>
        <authorList>
            <person name="Anantharaman K."/>
            <person name="Brown C.T."/>
            <person name="Hug L.A."/>
            <person name="Sharon I."/>
            <person name="Castelle C.J."/>
            <person name="Probst A.J."/>
            <person name="Thomas B.C."/>
            <person name="Singh A."/>
            <person name="Wilkins M.J."/>
            <person name="Karaoz U."/>
            <person name="Brodie E.L."/>
            <person name="Williams K.H."/>
            <person name="Hubbard S.S."/>
            <person name="Banfield J.F."/>
        </authorList>
    </citation>
    <scope>NUCLEOTIDE SEQUENCE [LARGE SCALE GENOMIC DNA]</scope>
</reference>
<evidence type="ECO:0000256" key="1">
    <source>
        <dbReference type="ARBA" id="ARBA00001933"/>
    </source>
</evidence>
<sequence length="347" mass="38103">MKGALDNGRCFLSFDKRRFCMNPYMKNPTVFCGEKSVRDFLNPANYPAPPLVEVSGLWNFCKENGIQVHASCPSFQNGTIKLLAAYNMLQEAENAGMLDEIKGLVESTSGNMGCALGRIGKHFGIKTVKVIVPSDVAPGRLEALRMAGVEIEFVKSGAIARAKEYAQKGYLHLNQYGNKHNPEAVKKWLAPRIWGQTRGKITVFCSAMGTCGTMIGTSDFLKAKNKKIAILGIHLEKDEAVPGIRTLARLAEVSLPWERHVDYLVGVKAKESYKNSVMLCRAAGLDAGPSSGSAASGLMAWLYKTWKSNELDNFRNENGLVVAVFVCPDGPQAYIDKYSTFLDPMDF</sequence>
<dbReference type="Proteomes" id="UP000178820">
    <property type="component" value="Unassembled WGS sequence"/>
</dbReference>
<comment type="caution">
    <text evidence="4">The sequence shown here is derived from an EMBL/GenBank/DDBJ whole genome shotgun (WGS) entry which is preliminary data.</text>
</comment>
<dbReference type="AlphaFoldDB" id="A0A1G2HZL8"/>
<dbReference type="Gene3D" id="3.40.50.1100">
    <property type="match status" value="2"/>
</dbReference>
<feature type="domain" description="Tryptophan synthase beta chain-like PALP" evidence="3">
    <location>
        <begin position="57"/>
        <end position="298"/>
    </location>
</feature>
<name>A0A1G2HZL8_9BACT</name>
<dbReference type="PANTHER" id="PTHR10314">
    <property type="entry name" value="CYSTATHIONINE BETA-SYNTHASE"/>
    <property type="match status" value="1"/>
</dbReference>
<evidence type="ECO:0000313" key="5">
    <source>
        <dbReference type="Proteomes" id="UP000178820"/>
    </source>
</evidence>
<dbReference type="GO" id="GO:1901605">
    <property type="term" value="P:alpha-amino acid metabolic process"/>
    <property type="evidence" value="ECO:0007669"/>
    <property type="project" value="UniProtKB-ARBA"/>
</dbReference>
<dbReference type="STRING" id="1802207.A3D44_02500"/>
<dbReference type="Pfam" id="PF00291">
    <property type="entry name" value="PALP"/>
    <property type="match status" value="1"/>
</dbReference>
<dbReference type="InterPro" id="IPR001926">
    <property type="entry name" value="TrpB-like_PALP"/>
</dbReference>
<evidence type="ECO:0000313" key="4">
    <source>
        <dbReference type="EMBL" id="OGZ67859.1"/>
    </source>
</evidence>
<keyword evidence="2" id="KW-0663">Pyridoxal phosphate</keyword>
<accession>A0A1G2HZL8</accession>
<organism evidence="4 5">
    <name type="scientific">Candidatus Staskawiczbacteria bacterium RIFCSPHIGHO2_02_FULL_42_22</name>
    <dbReference type="NCBI Taxonomy" id="1802207"/>
    <lineage>
        <taxon>Bacteria</taxon>
        <taxon>Candidatus Staskawicziibacteriota</taxon>
    </lineage>
</organism>
<comment type="cofactor">
    <cofactor evidence="1">
        <name>pyridoxal 5'-phosphate</name>
        <dbReference type="ChEBI" id="CHEBI:597326"/>
    </cofactor>
</comment>
<evidence type="ECO:0000259" key="3">
    <source>
        <dbReference type="Pfam" id="PF00291"/>
    </source>
</evidence>
<dbReference type="SUPFAM" id="SSF53686">
    <property type="entry name" value="Tryptophan synthase beta subunit-like PLP-dependent enzymes"/>
    <property type="match status" value="1"/>
</dbReference>
<protein>
    <recommendedName>
        <fullName evidence="3">Tryptophan synthase beta chain-like PALP domain-containing protein</fullName>
    </recommendedName>
</protein>
<dbReference type="InterPro" id="IPR050214">
    <property type="entry name" value="Cys_Synth/Cystath_Beta-Synth"/>
</dbReference>
<evidence type="ECO:0000256" key="2">
    <source>
        <dbReference type="ARBA" id="ARBA00022898"/>
    </source>
</evidence>